<evidence type="ECO:0000256" key="2">
    <source>
        <dbReference type="ARBA" id="ARBA00022679"/>
    </source>
</evidence>
<dbReference type="NCBIfam" id="TIGR00113">
    <property type="entry name" value="queA"/>
    <property type="match status" value="1"/>
</dbReference>
<dbReference type="InterPro" id="IPR036100">
    <property type="entry name" value="QueA_sf"/>
</dbReference>
<evidence type="ECO:0000256" key="5">
    <source>
        <dbReference type="HAMAP-Rule" id="MF_00113"/>
    </source>
</evidence>
<keyword evidence="2 5" id="KW-0808">Transferase</keyword>
<reference evidence="6" key="1">
    <citation type="journal article" date="2020" name="mSystems">
        <title>Genome- and Community-Level Interaction Insights into Carbon Utilization and Element Cycling Functions of Hydrothermarchaeota in Hydrothermal Sediment.</title>
        <authorList>
            <person name="Zhou Z."/>
            <person name="Liu Y."/>
            <person name="Xu W."/>
            <person name="Pan J."/>
            <person name="Luo Z.H."/>
            <person name="Li M."/>
        </authorList>
    </citation>
    <scope>NUCLEOTIDE SEQUENCE [LARGE SCALE GENOMIC DNA]</scope>
    <source>
        <strain evidence="6">SpSt-1019</strain>
    </source>
</reference>
<proteinExistence type="inferred from homology"/>
<dbReference type="PANTHER" id="PTHR30307:SF0">
    <property type="entry name" value="S-ADENOSYLMETHIONINE:TRNA RIBOSYLTRANSFERASE-ISOMERASE"/>
    <property type="match status" value="1"/>
</dbReference>
<keyword evidence="1 5" id="KW-0963">Cytoplasm</keyword>
<comment type="function">
    <text evidence="5">Transfers and isomerizes the ribose moiety from AdoMet to the 7-aminomethyl group of 7-deazaguanine (preQ1-tRNA) to give epoxyqueuosine (oQ-tRNA).</text>
</comment>
<keyword evidence="6" id="KW-0413">Isomerase</keyword>
<dbReference type="InterPro" id="IPR042118">
    <property type="entry name" value="QueA_dom1"/>
</dbReference>
<dbReference type="GO" id="GO:0008616">
    <property type="term" value="P:tRNA queuosine(34) biosynthetic process"/>
    <property type="evidence" value="ECO:0007669"/>
    <property type="project" value="UniProtKB-UniRule"/>
</dbReference>
<dbReference type="GO" id="GO:0051075">
    <property type="term" value="F:S-adenosylmethionine:tRNA ribosyltransferase-isomerase activity"/>
    <property type="evidence" value="ECO:0007669"/>
    <property type="project" value="UniProtKB-EC"/>
</dbReference>
<dbReference type="Gene3D" id="3.40.1780.10">
    <property type="entry name" value="QueA-like"/>
    <property type="match status" value="1"/>
</dbReference>
<dbReference type="NCBIfam" id="NF001140">
    <property type="entry name" value="PRK00147.1"/>
    <property type="match status" value="1"/>
</dbReference>
<evidence type="ECO:0000256" key="1">
    <source>
        <dbReference type="ARBA" id="ARBA00022490"/>
    </source>
</evidence>
<dbReference type="EC" id="2.4.99.17" evidence="5"/>
<dbReference type="Gene3D" id="2.40.10.240">
    <property type="entry name" value="QueA-like"/>
    <property type="match status" value="1"/>
</dbReference>
<comment type="subcellular location">
    <subcellularLocation>
        <location evidence="5">Cytoplasm</location>
    </subcellularLocation>
</comment>
<keyword evidence="3 5" id="KW-0949">S-adenosyl-L-methionine</keyword>
<comment type="similarity">
    <text evidence="5">Belongs to the QueA family.</text>
</comment>
<comment type="catalytic activity">
    <reaction evidence="5">
        <text>7-aminomethyl-7-carbaguanosine(34) in tRNA + S-adenosyl-L-methionine = epoxyqueuosine(34) in tRNA + adenine + L-methionine + 2 H(+)</text>
        <dbReference type="Rhea" id="RHEA:32155"/>
        <dbReference type="Rhea" id="RHEA-COMP:10342"/>
        <dbReference type="Rhea" id="RHEA-COMP:18582"/>
        <dbReference type="ChEBI" id="CHEBI:15378"/>
        <dbReference type="ChEBI" id="CHEBI:16708"/>
        <dbReference type="ChEBI" id="CHEBI:57844"/>
        <dbReference type="ChEBI" id="CHEBI:59789"/>
        <dbReference type="ChEBI" id="CHEBI:82833"/>
        <dbReference type="ChEBI" id="CHEBI:194443"/>
        <dbReference type="EC" id="2.4.99.17"/>
    </reaction>
</comment>
<dbReference type="UniPathway" id="UPA00392"/>
<evidence type="ECO:0000313" key="6">
    <source>
        <dbReference type="EMBL" id="HHI66258.1"/>
    </source>
</evidence>
<dbReference type="AlphaFoldDB" id="A0A7C5KDW4"/>
<protein>
    <recommendedName>
        <fullName evidence="5">S-adenosylmethionine:tRNA ribosyltransferase-isomerase</fullName>
        <ecNumber evidence="5">2.4.99.17</ecNumber>
    </recommendedName>
    <alternativeName>
        <fullName evidence="5">Queuosine biosynthesis protein QueA</fullName>
    </alternativeName>
</protein>
<dbReference type="Pfam" id="PF02547">
    <property type="entry name" value="Queuosine_synth"/>
    <property type="match status" value="1"/>
</dbReference>
<dbReference type="PANTHER" id="PTHR30307">
    <property type="entry name" value="S-ADENOSYLMETHIONINE:TRNA RIBOSYLTRANSFERASE-ISOMERASE"/>
    <property type="match status" value="1"/>
</dbReference>
<dbReference type="HAMAP" id="MF_00113">
    <property type="entry name" value="QueA"/>
    <property type="match status" value="1"/>
</dbReference>
<keyword evidence="4 5" id="KW-0671">Queuosine biosynthesis</keyword>
<comment type="caution">
    <text evidence="6">The sequence shown here is derived from an EMBL/GenBank/DDBJ whole genome shotgun (WGS) entry which is preliminary data.</text>
</comment>
<dbReference type="InterPro" id="IPR042119">
    <property type="entry name" value="QueA_dom2"/>
</dbReference>
<accession>A0A7C5KDW4</accession>
<dbReference type="GO" id="GO:0005737">
    <property type="term" value="C:cytoplasm"/>
    <property type="evidence" value="ECO:0007669"/>
    <property type="project" value="UniProtKB-SubCell"/>
</dbReference>
<comment type="subunit">
    <text evidence="5">Monomer.</text>
</comment>
<organism evidence="6">
    <name type="scientific">Thermodesulfobium narugense</name>
    <dbReference type="NCBI Taxonomy" id="184064"/>
    <lineage>
        <taxon>Bacteria</taxon>
        <taxon>Pseudomonadati</taxon>
        <taxon>Thermodesulfobiota</taxon>
        <taxon>Thermodesulfobiia</taxon>
        <taxon>Thermodesulfobiales</taxon>
        <taxon>Thermodesulfobiaceae</taxon>
        <taxon>Thermodesulfobium</taxon>
    </lineage>
</organism>
<evidence type="ECO:0000256" key="3">
    <source>
        <dbReference type="ARBA" id="ARBA00022691"/>
    </source>
</evidence>
<dbReference type="SUPFAM" id="SSF111337">
    <property type="entry name" value="QueA-like"/>
    <property type="match status" value="1"/>
</dbReference>
<keyword evidence="6" id="KW-0328">Glycosyltransferase</keyword>
<comment type="pathway">
    <text evidence="5">tRNA modification; tRNA-queuosine biosynthesis.</text>
</comment>
<dbReference type="EMBL" id="DRUY01000235">
    <property type="protein sequence ID" value="HHI66258.1"/>
    <property type="molecule type" value="Genomic_DNA"/>
</dbReference>
<gene>
    <name evidence="5 6" type="primary">queA</name>
    <name evidence="6" type="ORF">ENL70_06905</name>
</gene>
<name>A0A7C5KDW4_9BACT</name>
<sequence>MILDEELMNNLSYFLPKERIAQRPIEPRDSAKLLVVDRRKMSIKDYTVRDLPKFLEEGDLIILNNTKVIKARLYCTTDSFAKVEMLLIKKIDEKTGLFMVKPGKRLKVGKEIFVDNLKIGKVKDIDIHGRRVIEFYNEIDLLLEKFGNLPVPPYVRRFCKDFEEKYQTKFANVPGSVAAPTAGLHFTENLLKELKEKGVLIKFITLHVGPGTFKSISNRGEVLLEPEWVDISQEVCDSIKKAKMKNKVLVVGTTSMRTVESTNLMPYRGYIDTVILPGYNFKVADMFMTNFHFPKTSLLALTMAFGGIDLIKKAYAYAIENDYRFYSFGDAMLII</sequence>
<dbReference type="InterPro" id="IPR003699">
    <property type="entry name" value="QueA"/>
</dbReference>
<evidence type="ECO:0000256" key="4">
    <source>
        <dbReference type="ARBA" id="ARBA00022785"/>
    </source>
</evidence>